<keyword evidence="1" id="KW-1133">Transmembrane helix</keyword>
<dbReference type="AlphaFoldDB" id="J9CA50"/>
<proteinExistence type="predicted"/>
<feature type="transmembrane region" description="Helical" evidence="1">
    <location>
        <begin position="34"/>
        <end position="57"/>
    </location>
</feature>
<reference evidence="2" key="1">
    <citation type="journal article" date="2012" name="PLoS ONE">
        <title>Gene sets for utilization of primary and secondary nutrition supplies in the distal gut of endangered iberian lynx.</title>
        <authorList>
            <person name="Alcaide M."/>
            <person name="Messina E."/>
            <person name="Richter M."/>
            <person name="Bargiela R."/>
            <person name="Peplies J."/>
            <person name="Huws S.A."/>
            <person name="Newbold C.J."/>
            <person name="Golyshin P.N."/>
            <person name="Simon M.A."/>
            <person name="Lopez G."/>
            <person name="Yakimov M.M."/>
            <person name="Ferrer M."/>
        </authorList>
    </citation>
    <scope>NUCLEOTIDE SEQUENCE</scope>
</reference>
<comment type="caution">
    <text evidence="2">The sequence shown here is derived from an EMBL/GenBank/DDBJ whole genome shotgun (WGS) entry which is preliminary data.</text>
</comment>
<dbReference type="EMBL" id="AMCI01005095">
    <property type="protein sequence ID" value="EJW96800.1"/>
    <property type="molecule type" value="Genomic_DNA"/>
</dbReference>
<accession>J9CA50</accession>
<organism evidence="2">
    <name type="scientific">gut metagenome</name>
    <dbReference type="NCBI Taxonomy" id="749906"/>
    <lineage>
        <taxon>unclassified sequences</taxon>
        <taxon>metagenomes</taxon>
        <taxon>organismal metagenomes</taxon>
    </lineage>
</organism>
<dbReference type="Pfam" id="PF13347">
    <property type="entry name" value="MFS_2"/>
    <property type="match status" value="1"/>
</dbReference>
<evidence type="ECO:0000256" key="1">
    <source>
        <dbReference type="SAM" id="Phobius"/>
    </source>
</evidence>
<name>J9CA50_9ZZZZ</name>
<sequence>MKDKNIRPFGKKDELGYVFGDMAGSFVNLFIDGYFLTFCTYVLGISPAWMGSLFLFARLWDAINDPIMGSFPDRWMIGTSGDK</sequence>
<keyword evidence="1" id="KW-0472">Membrane</keyword>
<evidence type="ECO:0000313" key="2">
    <source>
        <dbReference type="EMBL" id="EJW96800.1"/>
    </source>
</evidence>
<protein>
    <submittedName>
        <fullName evidence="2">Glucuronide permease</fullName>
    </submittedName>
</protein>
<feature type="non-terminal residue" evidence="2">
    <location>
        <position position="83"/>
    </location>
</feature>
<keyword evidence="1" id="KW-0812">Transmembrane</keyword>
<gene>
    <name evidence="2" type="ORF">EVA_15092</name>
</gene>